<dbReference type="AlphaFoldDB" id="A0A815Y539"/>
<dbReference type="Proteomes" id="UP000663877">
    <property type="component" value="Unassembled WGS sequence"/>
</dbReference>
<comment type="caution">
    <text evidence="2">The sequence shown here is derived from an EMBL/GenBank/DDBJ whole genome shotgun (WGS) entry which is preliminary data.</text>
</comment>
<evidence type="ECO:0000313" key="4">
    <source>
        <dbReference type="EMBL" id="CAF1666813.1"/>
    </source>
</evidence>
<feature type="non-terminal residue" evidence="2">
    <location>
        <position position="217"/>
    </location>
</feature>
<dbReference type="OrthoDB" id="10029143at2759"/>
<dbReference type="Proteomes" id="UP000663832">
    <property type="component" value="Unassembled WGS sequence"/>
</dbReference>
<sequence length="217" mass="24794">MNTKFHEPNAALSKTIVTTKATPSDGICSRQRMSGDFLVIWIDAGIDRSKEDCQNILQQLRNVVSDVNIFTERDECIDFLTEVDDTKTFLIVENTIGKQIVPMIHDISQLCAIYVYCGNKTRHEQWAKLWPKVNGVYTEITFICESLQQTMKRCNQDSIAMSLVRISEGTSIQNLDQLEPAFMYTQLLKEILLGMQYDQRSVKDFVAYCRNGDYGAP</sequence>
<evidence type="ECO:0000313" key="3">
    <source>
        <dbReference type="EMBL" id="CAF1666804.1"/>
    </source>
</evidence>
<evidence type="ECO:0000313" key="2">
    <source>
        <dbReference type="EMBL" id="CAF1566110.1"/>
    </source>
</evidence>
<evidence type="ECO:0000313" key="6">
    <source>
        <dbReference type="Proteomes" id="UP000663877"/>
    </source>
</evidence>
<proteinExistence type="predicted"/>
<keyword evidence="5" id="KW-1185">Reference proteome</keyword>
<reference evidence="2" key="1">
    <citation type="submission" date="2021-02" db="EMBL/GenBank/DDBJ databases">
        <authorList>
            <person name="Nowell W R."/>
        </authorList>
    </citation>
    <scope>NUCLEOTIDE SEQUENCE</scope>
</reference>
<dbReference type="EMBL" id="CAJNOI010005492">
    <property type="protein sequence ID" value="CAF1566110.1"/>
    <property type="molecule type" value="Genomic_DNA"/>
</dbReference>
<dbReference type="EMBL" id="CAJNOM010005896">
    <property type="protein sequence ID" value="CAF1666804.1"/>
    <property type="molecule type" value="Genomic_DNA"/>
</dbReference>
<accession>A0A815Y539</accession>
<gene>
    <name evidence="1" type="ORF">BJG266_LOCUS47349</name>
    <name evidence="2" type="ORF">BJG266_LOCUS47350</name>
    <name evidence="3" type="ORF">QVE165_LOCUS64387</name>
    <name evidence="4" type="ORF">QVE165_LOCUS64389</name>
</gene>
<organism evidence="2 6">
    <name type="scientific">Adineta steineri</name>
    <dbReference type="NCBI Taxonomy" id="433720"/>
    <lineage>
        <taxon>Eukaryota</taxon>
        <taxon>Metazoa</taxon>
        <taxon>Spiralia</taxon>
        <taxon>Gnathifera</taxon>
        <taxon>Rotifera</taxon>
        <taxon>Eurotatoria</taxon>
        <taxon>Bdelloidea</taxon>
        <taxon>Adinetida</taxon>
        <taxon>Adinetidae</taxon>
        <taxon>Adineta</taxon>
    </lineage>
</organism>
<evidence type="ECO:0000313" key="5">
    <source>
        <dbReference type="Proteomes" id="UP000663832"/>
    </source>
</evidence>
<name>A0A815Y539_9BILA</name>
<evidence type="ECO:0000313" key="1">
    <source>
        <dbReference type="EMBL" id="CAF1566098.1"/>
    </source>
</evidence>
<dbReference type="EMBL" id="CAJNOM010005898">
    <property type="protein sequence ID" value="CAF1666813.1"/>
    <property type="molecule type" value="Genomic_DNA"/>
</dbReference>
<dbReference type="EMBL" id="CAJNOI010005491">
    <property type="protein sequence ID" value="CAF1566098.1"/>
    <property type="molecule type" value="Genomic_DNA"/>
</dbReference>
<protein>
    <submittedName>
        <fullName evidence="2">Uncharacterized protein</fullName>
    </submittedName>
</protein>